<comment type="caution">
    <text evidence="3">The sequence shown here is derived from an EMBL/GenBank/DDBJ whole genome shotgun (WGS) entry which is preliminary data.</text>
</comment>
<accession>A0AB35M3C2</accession>
<dbReference type="InterPro" id="IPR013430">
    <property type="entry name" value="Toxin_antidote_HigA"/>
</dbReference>
<evidence type="ECO:0000313" key="3">
    <source>
        <dbReference type="EMBL" id="MDM1720127.1"/>
    </source>
</evidence>
<protein>
    <submittedName>
        <fullName evidence="3">HigA family addiction module antidote protein</fullName>
    </submittedName>
</protein>
<evidence type="ECO:0000256" key="1">
    <source>
        <dbReference type="ARBA" id="ARBA00023125"/>
    </source>
</evidence>
<dbReference type="InterPro" id="IPR001387">
    <property type="entry name" value="Cro/C1-type_HTH"/>
</dbReference>
<name>A0AB35M3C2_9GAMM</name>
<dbReference type="NCBIfam" id="TIGR02607">
    <property type="entry name" value="antidote_HigA"/>
    <property type="match status" value="1"/>
</dbReference>
<dbReference type="PANTHER" id="PTHR36924:SF1">
    <property type="entry name" value="ANTITOXIN HIGA-1"/>
    <property type="match status" value="1"/>
</dbReference>
<dbReference type="PANTHER" id="PTHR36924">
    <property type="entry name" value="ANTITOXIN HIGA-1"/>
    <property type="match status" value="1"/>
</dbReference>
<dbReference type="RefSeq" id="WP_286381518.1">
    <property type="nucleotide sequence ID" value="NZ_JACANG010000056.1"/>
</dbReference>
<feature type="domain" description="HTH cro/C1-type" evidence="2">
    <location>
        <begin position="24"/>
        <end position="71"/>
    </location>
</feature>
<proteinExistence type="predicted"/>
<dbReference type="CDD" id="cd00093">
    <property type="entry name" value="HTH_XRE"/>
    <property type="match status" value="1"/>
</dbReference>
<dbReference type="GO" id="GO:0003677">
    <property type="term" value="F:DNA binding"/>
    <property type="evidence" value="ECO:0007669"/>
    <property type="project" value="UniProtKB-KW"/>
</dbReference>
<reference evidence="3" key="1">
    <citation type="submission" date="2020-06" db="EMBL/GenBank/DDBJ databases">
        <authorList>
            <person name="Dong N."/>
        </authorList>
    </citation>
    <scope>NUCLEOTIDE SEQUENCE</scope>
    <source>
        <strain evidence="3">DF49-4</strain>
    </source>
</reference>
<evidence type="ECO:0000313" key="4">
    <source>
        <dbReference type="Proteomes" id="UP001174419"/>
    </source>
</evidence>
<keyword evidence="1" id="KW-0238">DNA-binding</keyword>
<dbReference type="EMBL" id="JACANG010000056">
    <property type="protein sequence ID" value="MDM1720127.1"/>
    <property type="molecule type" value="Genomic_DNA"/>
</dbReference>
<dbReference type="AlphaFoldDB" id="A0AB35M3C2"/>
<dbReference type="SUPFAM" id="SSF47413">
    <property type="entry name" value="lambda repressor-like DNA-binding domains"/>
    <property type="match status" value="1"/>
</dbReference>
<dbReference type="Pfam" id="PF01381">
    <property type="entry name" value="HTH_3"/>
    <property type="match status" value="1"/>
</dbReference>
<reference evidence="3" key="2">
    <citation type="journal article" date="2022" name="Sci. Total Environ.">
        <title>Prevalence, transmission, and molecular epidemiology of tet(X)-positive bacteria among humans, animals, and environmental niches in China: An epidemiological, and genomic-based study.</title>
        <authorList>
            <person name="Dong N."/>
            <person name="Zeng Y."/>
            <person name="Cai C."/>
            <person name="Sun C."/>
            <person name="Lu J."/>
            <person name="Liu C."/>
            <person name="Zhou H."/>
            <person name="Sun Q."/>
            <person name="Shu L."/>
            <person name="Wang H."/>
            <person name="Wang Y."/>
            <person name="Wang S."/>
            <person name="Wu C."/>
            <person name="Chan E.W."/>
            <person name="Chen G."/>
            <person name="Shen Z."/>
            <person name="Chen S."/>
            <person name="Zhang R."/>
        </authorList>
    </citation>
    <scope>NUCLEOTIDE SEQUENCE</scope>
    <source>
        <strain evidence="3">DF49-4</strain>
    </source>
</reference>
<dbReference type="InterPro" id="IPR010982">
    <property type="entry name" value="Lambda_DNA-bd_dom_sf"/>
</dbReference>
<dbReference type="Proteomes" id="UP001174419">
    <property type="component" value="Unassembled WGS sequence"/>
</dbReference>
<dbReference type="Gene3D" id="1.10.260.40">
    <property type="entry name" value="lambda repressor-like DNA-binding domains"/>
    <property type="match status" value="1"/>
</dbReference>
<dbReference type="SMART" id="SM00530">
    <property type="entry name" value="HTH_XRE"/>
    <property type="match status" value="1"/>
</dbReference>
<sequence>MIHHNGMRAVHPGEILKEEYMLPLNLSSTALAKKLGVTAARINDIVLERRGITADTALRLARFFGGDAESWLNLQHQYDLKIAYEKAGKTIEQTIRPYDDLLAFA</sequence>
<organism evidence="3 4">
    <name type="scientific">Acinetobacter towneri</name>
    <dbReference type="NCBI Taxonomy" id="202956"/>
    <lineage>
        <taxon>Bacteria</taxon>
        <taxon>Pseudomonadati</taxon>
        <taxon>Pseudomonadota</taxon>
        <taxon>Gammaproteobacteria</taxon>
        <taxon>Moraxellales</taxon>
        <taxon>Moraxellaceae</taxon>
        <taxon>Acinetobacter</taxon>
    </lineage>
</organism>
<evidence type="ECO:0000259" key="2">
    <source>
        <dbReference type="PROSITE" id="PS50943"/>
    </source>
</evidence>
<gene>
    <name evidence="3" type="ORF">HX110_13615</name>
</gene>
<dbReference type="PROSITE" id="PS50943">
    <property type="entry name" value="HTH_CROC1"/>
    <property type="match status" value="1"/>
</dbReference>